<dbReference type="Gene3D" id="3.60.20.40">
    <property type="match status" value="1"/>
</dbReference>
<dbReference type="InterPro" id="IPR043137">
    <property type="entry name" value="GGT_ssub_C"/>
</dbReference>
<evidence type="ECO:0000313" key="1">
    <source>
        <dbReference type="Proteomes" id="UP000095283"/>
    </source>
</evidence>
<evidence type="ECO:0000313" key="2">
    <source>
        <dbReference type="WBParaSite" id="Hba_21534"/>
    </source>
</evidence>
<protein>
    <submittedName>
        <fullName evidence="2">FGE-sulfatase domain-containing protein</fullName>
    </submittedName>
</protein>
<dbReference type="WBParaSite" id="Hba_21534">
    <property type="protein sequence ID" value="Hba_21534"/>
    <property type="gene ID" value="Hba_21534"/>
</dbReference>
<sequence length="114" mass="12569">MVASASGSVRTVEAVSTVLLRMLLLNESPGEAITAPAAYWDVRDGKYYCESDTPRARELFRKVNFPTECQDIPSDDFASNDRIAMAASKSRGRNQPIKASIDKRALDFNYAAGY</sequence>
<dbReference type="Proteomes" id="UP000095283">
    <property type="component" value="Unplaced"/>
</dbReference>
<dbReference type="AlphaFoldDB" id="A0A1I7XUV3"/>
<name>A0A1I7XUV3_HETBA</name>
<accession>A0A1I7XUV3</accession>
<reference evidence="2" key="1">
    <citation type="submission" date="2016-11" db="UniProtKB">
        <authorList>
            <consortium name="WormBaseParasite"/>
        </authorList>
    </citation>
    <scope>IDENTIFICATION</scope>
</reference>
<proteinExistence type="predicted"/>
<organism evidence="1 2">
    <name type="scientific">Heterorhabditis bacteriophora</name>
    <name type="common">Entomopathogenic nematode worm</name>
    <dbReference type="NCBI Taxonomy" id="37862"/>
    <lineage>
        <taxon>Eukaryota</taxon>
        <taxon>Metazoa</taxon>
        <taxon>Ecdysozoa</taxon>
        <taxon>Nematoda</taxon>
        <taxon>Chromadorea</taxon>
        <taxon>Rhabditida</taxon>
        <taxon>Rhabditina</taxon>
        <taxon>Rhabditomorpha</taxon>
        <taxon>Strongyloidea</taxon>
        <taxon>Heterorhabditidae</taxon>
        <taxon>Heterorhabditis</taxon>
    </lineage>
</organism>
<keyword evidence="1" id="KW-1185">Reference proteome</keyword>